<dbReference type="AlphaFoldDB" id="A0A9P6N5T4"/>
<evidence type="ECO:0000313" key="2">
    <source>
        <dbReference type="Proteomes" id="UP000886653"/>
    </source>
</evidence>
<name>A0A9P6N5T4_9BASI</name>
<evidence type="ECO:0000313" key="1">
    <source>
        <dbReference type="EMBL" id="KAG0139438.1"/>
    </source>
</evidence>
<dbReference type="Proteomes" id="UP000886653">
    <property type="component" value="Unassembled WGS sequence"/>
</dbReference>
<protein>
    <submittedName>
        <fullName evidence="1">Uncharacterized protein</fullName>
    </submittedName>
</protein>
<gene>
    <name evidence="1" type="ORF">CROQUDRAFT_101544</name>
</gene>
<dbReference type="OrthoDB" id="3344688at2759"/>
<accession>A0A9P6N5T4</accession>
<organism evidence="1 2">
    <name type="scientific">Cronartium quercuum f. sp. fusiforme G11</name>
    <dbReference type="NCBI Taxonomy" id="708437"/>
    <lineage>
        <taxon>Eukaryota</taxon>
        <taxon>Fungi</taxon>
        <taxon>Dikarya</taxon>
        <taxon>Basidiomycota</taxon>
        <taxon>Pucciniomycotina</taxon>
        <taxon>Pucciniomycetes</taxon>
        <taxon>Pucciniales</taxon>
        <taxon>Coleosporiaceae</taxon>
        <taxon>Cronartium</taxon>
    </lineage>
</organism>
<reference evidence="1" key="1">
    <citation type="submission" date="2013-11" db="EMBL/GenBank/DDBJ databases">
        <title>Genome sequence of the fusiform rust pathogen reveals effectors for host alternation and coevolution with pine.</title>
        <authorList>
            <consortium name="DOE Joint Genome Institute"/>
            <person name="Smith K."/>
            <person name="Pendleton A."/>
            <person name="Kubisiak T."/>
            <person name="Anderson C."/>
            <person name="Salamov A."/>
            <person name="Aerts A."/>
            <person name="Riley R."/>
            <person name="Clum A."/>
            <person name="Lindquist E."/>
            <person name="Ence D."/>
            <person name="Campbell M."/>
            <person name="Kronenberg Z."/>
            <person name="Feau N."/>
            <person name="Dhillon B."/>
            <person name="Hamelin R."/>
            <person name="Burleigh J."/>
            <person name="Smith J."/>
            <person name="Yandell M."/>
            <person name="Nelson C."/>
            <person name="Grigoriev I."/>
            <person name="Davis J."/>
        </authorList>
    </citation>
    <scope>NUCLEOTIDE SEQUENCE</scope>
    <source>
        <strain evidence="1">G11</strain>
    </source>
</reference>
<keyword evidence="2" id="KW-1185">Reference proteome</keyword>
<sequence length="62" mass="6932">MSCSEALGCSHTSLQISIWHTQPWYSLQWGWSEGYVFTLVGGPIAWQSQLQPTVTLSSMQAE</sequence>
<comment type="caution">
    <text evidence="1">The sequence shown here is derived from an EMBL/GenBank/DDBJ whole genome shotgun (WGS) entry which is preliminary data.</text>
</comment>
<proteinExistence type="predicted"/>
<dbReference type="EMBL" id="MU167592">
    <property type="protein sequence ID" value="KAG0139438.1"/>
    <property type="molecule type" value="Genomic_DNA"/>
</dbReference>